<evidence type="ECO:0000256" key="1">
    <source>
        <dbReference type="ARBA" id="ARBA00006139"/>
    </source>
</evidence>
<evidence type="ECO:0000256" key="4">
    <source>
        <dbReference type="ARBA" id="ARBA00022692"/>
    </source>
</evidence>
<gene>
    <name evidence="9" type="primary">lspA</name>
    <name evidence="13" type="ORF">FKG94_20110</name>
</gene>
<evidence type="ECO:0000256" key="5">
    <source>
        <dbReference type="ARBA" id="ARBA00022750"/>
    </source>
</evidence>
<evidence type="ECO:0000313" key="13">
    <source>
        <dbReference type="EMBL" id="TQV71193.1"/>
    </source>
</evidence>
<dbReference type="NCBIfam" id="TIGR00077">
    <property type="entry name" value="lspA"/>
    <property type="match status" value="1"/>
</dbReference>
<evidence type="ECO:0000256" key="8">
    <source>
        <dbReference type="ARBA" id="ARBA00023136"/>
    </source>
</evidence>
<organism evidence="13 14">
    <name type="scientific">Exilibacterium tricleocarpae</name>
    <dbReference type="NCBI Taxonomy" id="2591008"/>
    <lineage>
        <taxon>Bacteria</taxon>
        <taxon>Pseudomonadati</taxon>
        <taxon>Pseudomonadota</taxon>
        <taxon>Gammaproteobacteria</taxon>
        <taxon>Cellvibrionales</taxon>
        <taxon>Cellvibrionaceae</taxon>
        <taxon>Exilibacterium</taxon>
    </lineage>
</organism>
<keyword evidence="4 9" id="KW-0812">Transmembrane</keyword>
<evidence type="ECO:0000256" key="9">
    <source>
        <dbReference type="HAMAP-Rule" id="MF_00161"/>
    </source>
</evidence>
<evidence type="ECO:0000256" key="7">
    <source>
        <dbReference type="ARBA" id="ARBA00022989"/>
    </source>
</evidence>
<name>A0A545T1W0_9GAMM</name>
<dbReference type="GO" id="GO:0006508">
    <property type="term" value="P:proteolysis"/>
    <property type="evidence" value="ECO:0007669"/>
    <property type="project" value="UniProtKB-KW"/>
</dbReference>
<evidence type="ECO:0000256" key="11">
    <source>
        <dbReference type="RuleBase" id="RU004181"/>
    </source>
</evidence>
<feature type="region of interest" description="Disordered" evidence="12">
    <location>
        <begin position="161"/>
        <end position="184"/>
    </location>
</feature>
<evidence type="ECO:0000256" key="3">
    <source>
        <dbReference type="ARBA" id="ARBA00022670"/>
    </source>
</evidence>
<comment type="pathway">
    <text evidence="9">Protein modification; lipoprotein biosynthesis (signal peptide cleavage).</text>
</comment>
<feature type="transmembrane region" description="Helical" evidence="9">
    <location>
        <begin position="131"/>
        <end position="152"/>
    </location>
</feature>
<dbReference type="OrthoDB" id="9810259at2"/>
<dbReference type="EC" id="3.4.23.36" evidence="9"/>
<dbReference type="PANTHER" id="PTHR33695">
    <property type="entry name" value="LIPOPROTEIN SIGNAL PEPTIDASE"/>
    <property type="match status" value="1"/>
</dbReference>
<keyword evidence="2 9" id="KW-1003">Cell membrane</keyword>
<comment type="similarity">
    <text evidence="1 9 11">Belongs to the peptidase A8 family.</text>
</comment>
<evidence type="ECO:0000256" key="10">
    <source>
        <dbReference type="RuleBase" id="RU000594"/>
    </source>
</evidence>
<comment type="caution">
    <text evidence="13">The sequence shown here is derived from an EMBL/GenBank/DDBJ whole genome shotgun (WGS) entry which is preliminary data.</text>
</comment>
<dbReference type="Pfam" id="PF01252">
    <property type="entry name" value="Peptidase_A8"/>
    <property type="match status" value="1"/>
</dbReference>
<feature type="active site" evidence="9">
    <location>
        <position position="140"/>
    </location>
</feature>
<keyword evidence="7 9" id="KW-1133">Transmembrane helix</keyword>
<accession>A0A545T1W0</accession>
<dbReference type="PANTHER" id="PTHR33695:SF1">
    <property type="entry name" value="LIPOPROTEIN SIGNAL PEPTIDASE"/>
    <property type="match status" value="1"/>
</dbReference>
<comment type="caution">
    <text evidence="9">Lacks conserved residue(s) required for the propagation of feature annotation.</text>
</comment>
<evidence type="ECO:0000313" key="14">
    <source>
        <dbReference type="Proteomes" id="UP000319732"/>
    </source>
</evidence>
<dbReference type="PRINTS" id="PR00781">
    <property type="entry name" value="LIPOSIGPTASE"/>
</dbReference>
<feature type="transmembrane region" description="Helical" evidence="9">
    <location>
        <begin position="69"/>
        <end position="87"/>
    </location>
</feature>
<dbReference type="RefSeq" id="WP_142928735.1">
    <property type="nucleotide sequence ID" value="NZ_ML660100.1"/>
</dbReference>
<keyword evidence="6 9" id="KW-0378">Hydrolase</keyword>
<reference evidence="13 14" key="1">
    <citation type="submission" date="2019-06" db="EMBL/GenBank/DDBJ databases">
        <title>Whole genome sequence for Cellvibrionaceae sp. R142.</title>
        <authorList>
            <person name="Wang G."/>
        </authorList>
    </citation>
    <scope>NUCLEOTIDE SEQUENCE [LARGE SCALE GENOMIC DNA]</scope>
    <source>
        <strain evidence="13 14">R142</strain>
    </source>
</reference>
<evidence type="ECO:0000256" key="2">
    <source>
        <dbReference type="ARBA" id="ARBA00022475"/>
    </source>
</evidence>
<keyword evidence="14" id="KW-1185">Reference proteome</keyword>
<dbReference type="PROSITE" id="PS00855">
    <property type="entry name" value="SPASE_II"/>
    <property type="match status" value="1"/>
</dbReference>
<keyword evidence="13" id="KW-0449">Lipoprotein</keyword>
<dbReference type="GO" id="GO:0005886">
    <property type="term" value="C:plasma membrane"/>
    <property type="evidence" value="ECO:0007669"/>
    <property type="project" value="UniProtKB-SubCell"/>
</dbReference>
<dbReference type="UniPathway" id="UPA00665"/>
<comment type="catalytic activity">
    <reaction evidence="9 10">
        <text>Release of signal peptides from bacterial membrane prolipoproteins. Hydrolyzes -Xaa-Yaa-Zaa-|-(S,diacylglyceryl)Cys-, in which Xaa is hydrophobic (preferably Leu), and Yaa (Ala or Ser) and Zaa (Gly or Ala) have small, neutral side chains.</text>
        <dbReference type="EC" id="3.4.23.36"/>
    </reaction>
</comment>
<keyword evidence="3 9" id="KW-0645">Protease</keyword>
<comment type="function">
    <text evidence="9 10">This protein specifically catalyzes the removal of signal peptides from prolipoproteins.</text>
</comment>
<evidence type="ECO:0000256" key="6">
    <source>
        <dbReference type="ARBA" id="ARBA00022801"/>
    </source>
</evidence>
<sequence length="184" mass="20895">MSVIGRHALLWYAIALVVVVLDQWSKAWISANFIYGEPRVFTSFFNFTRLHNTGAAFSFLSEAGGWQRWFFSVIAFGVSAAIVVWIARLPASQRWEAAALALVLGGAIGNLYDRIALGYVVDFIVFHYEHYYFPAFNVADMAISTGAFMLIVDMLFFKHETEPDPESETQPEPKREPKHEKSYD</sequence>
<feature type="compositionally biased region" description="Basic and acidic residues" evidence="12">
    <location>
        <begin position="171"/>
        <end position="184"/>
    </location>
</feature>
<evidence type="ECO:0000256" key="12">
    <source>
        <dbReference type="SAM" id="MobiDB-lite"/>
    </source>
</evidence>
<keyword evidence="8 9" id="KW-0472">Membrane</keyword>
<dbReference type="HAMAP" id="MF_00161">
    <property type="entry name" value="LspA"/>
    <property type="match status" value="1"/>
</dbReference>
<feature type="transmembrane region" description="Helical" evidence="9">
    <location>
        <begin position="99"/>
        <end position="119"/>
    </location>
</feature>
<feature type="active site" evidence="9">
    <location>
        <position position="122"/>
    </location>
</feature>
<protein>
    <recommendedName>
        <fullName evidence="9">Lipoprotein signal peptidase</fullName>
        <ecNumber evidence="9">3.4.23.36</ecNumber>
    </recommendedName>
    <alternativeName>
        <fullName evidence="9">Prolipoprotein signal peptidase</fullName>
    </alternativeName>
    <alternativeName>
        <fullName evidence="9">Signal peptidase II</fullName>
        <shortName evidence="9">SPase II</shortName>
    </alternativeName>
</protein>
<dbReference type="AlphaFoldDB" id="A0A545T1W0"/>
<dbReference type="EMBL" id="VHSG01000022">
    <property type="protein sequence ID" value="TQV71193.1"/>
    <property type="molecule type" value="Genomic_DNA"/>
</dbReference>
<dbReference type="InterPro" id="IPR001872">
    <property type="entry name" value="Peptidase_A8"/>
</dbReference>
<comment type="subcellular location">
    <subcellularLocation>
        <location evidence="9">Cell membrane</location>
        <topology evidence="9">Multi-pass membrane protein</topology>
    </subcellularLocation>
</comment>
<dbReference type="GO" id="GO:0004190">
    <property type="term" value="F:aspartic-type endopeptidase activity"/>
    <property type="evidence" value="ECO:0007669"/>
    <property type="project" value="UniProtKB-UniRule"/>
</dbReference>
<proteinExistence type="inferred from homology"/>
<keyword evidence="5 9" id="KW-0064">Aspartyl protease</keyword>
<dbReference type="Proteomes" id="UP000319732">
    <property type="component" value="Unassembled WGS sequence"/>
</dbReference>